<reference evidence="2" key="1">
    <citation type="submission" date="2017-06" db="EMBL/GenBank/DDBJ databases">
        <authorList>
            <person name="Cremers G."/>
        </authorList>
    </citation>
    <scope>NUCLEOTIDE SEQUENCE [LARGE SCALE GENOMIC DNA]</scope>
</reference>
<evidence type="ECO:0000313" key="1">
    <source>
        <dbReference type="EMBL" id="SNQ62460.1"/>
    </source>
</evidence>
<organism evidence="1 2">
    <name type="scientific">Candidatus Methanoperedens nitratireducens</name>
    <dbReference type="NCBI Taxonomy" id="1392998"/>
    <lineage>
        <taxon>Archaea</taxon>
        <taxon>Methanobacteriati</taxon>
        <taxon>Methanobacteriota</taxon>
        <taxon>Stenosarchaea group</taxon>
        <taxon>Methanomicrobia</taxon>
        <taxon>Methanosarcinales</taxon>
        <taxon>ANME-2 cluster</taxon>
        <taxon>Candidatus Methanoperedentaceae</taxon>
        <taxon>Candidatus Methanoperedens</taxon>
    </lineage>
</organism>
<protein>
    <submittedName>
        <fullName evidence="1">Uncharacterized protein</fullName>
    </submittedName>
</protein>
<sequence>MMKTEVRKQPTKDEVIALIAGSHRAVYILLSAKEELYHE</sequence>
<gene>
    <name evidence="1" type="ORF">MNV_740011</name>
</gene>
<name>A0A284VT40_9EURY</name>
<dbReference type="EMBL" id="FZMP01000223">
    <property type="protein sequence ID" value="SNQ62460.1"/>
    <property type="molecule type" value="Genomic_DNA"/>
</dbReference>
<keyword evidence="2" id="KW-1185">Reference proteome</keyword>
<dbReference type="Proteomes" id="UP000218615">
    <property type="component" value="Unassembled WGS sequence"/>
</dbReference>
<evidence type="ECO:0000313" key="2">
    <source>
        <dbReference type="Proteomes" id="UP000218615"/>
    </source>
</evidence>
<dbReference type="AlphaFoldDB" id="A0A284VT40"/>
<accession>A0A284VT40</accession>
<proteinExistence type="predicted"/>